<dbReference type="InterPro" id="IPR022742">
    <property type="entry name" value="Hydrolase_4"/>
</dbReference>
<dbReference type="GO" id="GO:0016787">
    <property type="term" value="F:hydrolase activity"/>
    <property type="evidence" value="ECO:0007669"/>
    <property type="project" value="UniProtKB-KW"/>
</dbReference>
<evidence type="ECO:0000313" key="4">
    <source>
        <dbReference type="Proteomes" id="UP000702425"/>
    </source>
</evidence>
<feature type="domain" description="Serine aminopeptidase S33" evidence="2">
    <location>
        <begin position="90"/>
        <end position="197"/>
    </location>
</feature>
<sequence>MSKRNKTKKSFLRGLFSLGKLWAIAYIASCILLFILQTRLIFQPTPAIAKTPDAFNIAYQEVWLPVKSRSHKIEKLHGWWLPAANRQSLGTLLYLHGRGLNIGANINQSYRFRQLGFSVLLIDYRGYGRSQGSFPSEARIYEDAETAYNYLVKQRQLSPSEIFLYGHSMGGAVAVELAIAHPEAAGLIVQSSFTSMLNMIEHYSLMRLFPVRLLLRQNFDSFAKVKLLRIPVLFAHGTADPLIPAAMSKQLYAASPEPKKILLVPNAKHNNGDAFFNSSEYRQTLVDFADTFRMR</sequence>
<organism evidence="3 4">
    <name type="scientific">Microcoleus asticus IPMA8</name>
    <dbReference type="NCBI Taxonomy" id="2563858"/>
    <lineage>
        <taxon>Bacteria</taxon>
        <taxon>Bacillati</taxon>
        <taxon>Cyanobacteriota</taxon>
        <taxon>Cyanophyceae</taxon>
        <taxon>Oscillatoriophycideae</taxon>
        <taxon>Oscillatoriales</taxon>
        <taxon>Microcoleaceae</taxon>
        <taxon>Microcoleus</taxon>
        <taxon>Microcoleus asticus</taxon>
    </lineage>
</organism>
<dbReference type="EC" id="3.4.22.-" evidence="3"/>
<keyword evidence="4" id="KW-1185">Reference proteome</keyword>
<dbReference type="InterPro" id="IPR029058">
    <property type="entry name" value="AB_hydrolase_fold"/>
</dbReference>
<dbReference type="Proteomes" id="UP000702425">
    <property type="component" value="Unassembled WGS sequence"/>
</dbReference>
<dbReference type="SUPFAM" id="SSF53474">
    <property type="entry name" value="alpha/beta-Hydrolases"/>
    <property type="match status" value="1"/>
</dbReference>
<dbReference type="EMBL" id="SRRZ01000046">
    <property type="protein sequence ID" value="NQE35056.1"/>
    <property type="molecule type" value="Genomic_DNA"/>
</dbReference>
<feature type="transmembrane region" description="Helical" evidence="1">
    <location>
        <begin position="21"/>
        <end position="42"/>
    </location>
</feature>
<protein>
    <submittedName>
        <fullName evidence="3">Multifunctional-autoprocessing repeats-in-toxin</fullName>
        <ecNumber evidence="3">3.4.22.-</ecNumber>
    </submittedName>
</protein>
<gene>
    <name evidence="3" type="primary">rtxA_3</name>
    <name evidence="3" type="ORF">E5S67_02785</name>
</gene>
<dbReference type="PRINTS" id="PR00111">
    <property type="entry name" value="ABHYDROLASE"/>
</dbReference>
<keyword evidence="1" id="KW-0472">Membrane</keyword>
<evidence type="ECO:0000259" key="2">
    <source>
        <dbReference type="Pfam" id="PF12146"/>
    </source>
</evidence>
<reference evidence="3 4" key="1">
    <citation type="journal article" date="2020" name="Sci. Rep.">
        <title>A novel cyanobacterial geosmin producer, revising GeoA distribution and dispersion patterns in Bacteria.</title>
        <authorList>
            <person name="Churro C."/>
            <person name="Semedo-Aguiar A.P."/>
            <person name="Silva A.D."/>
            <person name="Pereira-Leal J.B."/>
            <person name="Leite R.B."/>
        </authorList>
    </citation>
    <scope>NUCLEOTIDE SEQUENCE [LARGE SCALE GENOMIC DNA]</scope>
    <source>
        <strain evidence="3 4">IPMA8</strain>
    </source>
</reference>
<evidence type="ECO:0000313" key="3">
    <source>
        <dbReference type="EMBL" id="NQE35056.1"/>
    </source>
</evidence>
<keyword evidence="3" id="KW-0378">Hydrolase</keyword>
<evidence type="ECO:0000256" key="1">
    <source>
        <dbReference type="SAM" id="Phobius"/>
    </source>
</evidence>
<dbReference type="PANTHER" id="PTHR12277">
    <property type="entry name" value="ALPHA/BETA HYDROLASE DOMAIN-CONTAINING PROTEIN"/>
    <property type="match status" value="1"/>
</dbReference>
<accession>A0ABX2CXL0</accession>
<proteinExistence type="predicted"/>
<dbReference type="Gene3D" id="3.40.50.1820">
    <property type="entry name" value="alpha/beta hydrolase"/>
    <property type="match status" value="1"/>
</dbReference>
<keyword evidence="1" id="KW-0812">Transmembrane</keyword>
<dbReference type="Pfam" id="PF12146">
    <property type="entry name" value="Hydrolase_4"/>
    <property type="match status" value="1"/>
</dbReference>
<keyword evidence="1" id="KW-1133">Transmembrane helix</keyword>
<dbReference type="PANTHER" id="PTHR12277:SF81">
    <property type="entry name" value="PROTEIN ABHD13"/>
    <property type="match status" value="1"/>
</dbReference>
<dbReference type="InterPro" id="IPR000073">
    <property type="entry name" value="AB_hydrolase_1"/>
</dbReference>
<name>A0ABX2CXL0_9CYAN</name>
<dbReference type="RefSeq" id="WP_172188204.1">
    <property type="nucleotide sequence ID" value="NZ_CAWPPK010000259.1"/>
</dbReference>
<comment type="caution">
    <text evidence="3">The sequence shown here is derived from an EMBL/GenBank/DDBJ whole genome shotgun (WGS) entry which is preliminary data.</text>
</comment>